<organism evidence="1 2">
    <name type="scientific">Aeromicrobium alkaliterrae</name>
    <dbReference type="NCBI Taxonomy" id="302168"/>
    <lineage>
        <taxon>Bacteria</taxon>
        <taxon>Bacillati</taxon>
        <taxon>Actinomycetota</taxon>
        <taxon>Actinomycetes</taxon>
        <taxon>Propionibacteriales</taxon>
        <taxon>Nocardioidaceae</taxon>
        <taxon>Aeromicrobium</taxon>
    </lineage>
</organism>
<proteinExistence type="predicted"/>
<protein>
    <recommendedName>
        <fullName evidence="3">Toxin</fullName>
    </recommendedName>
</protein>
<accession>A0ABN2JVY4</accession>
<dbReference type="EMBL" id="BAAAME010000004">
    <property type="protein sequence ID" value="GAA1740331.1"/>
    <property type="molecule type" value="Genomic_DNA"/>
</dbReference>
<gene>
    <name evidence="1" type="ORF">GCM10009710_20730</name>
</gene>
<dbReference type="Proteomes" id="UP001501057">
    <property type="component" value="Unassembled WGS sequence"/>
</dbReference>
<name>A0ABN2JVY4_9ACTN</name>
<comment type="caution">
    <text evidence="1">The sequence shown here is derived from an EMBL/GenBank/DDBJ whole genome shotgun (WGS) entry which is preliminary data.</text>
</comment>
<evidence type="ECO:0000313" key="2">
    <source>
        <dbReference type="Proteomes" id="UP001501057"/>
    </source>
</evidence>
<evidence type="ECO:0008006" key="3">
    <source>
        <dbReference type="Google" id="ProtNLM"/>
    </source>
</evidence>
<sequence length="77" mass="8724">MRSEPIILESAHRRGVSEEDMLHALRWPVLNLQQADDMTMVIGPATDGTLIEVGLVHWHEALVIAHAMRPARDKYAR</sequence>
<evidence type="ECO:0000313" key="1">
    <source>
        <dbReference type="EMBL" id="GAA1740331.1"/>
    </source>
</evidence>
<reference evidence="1 2" key="1">
    <citation type="journal article" date="2019" name="Int. J. Syst. Evol. Microbiol.">
        <title>The Global Catalogue of Microorganisms (GCM) 10K type strain sequencing project: providing services to taxonomists for standard genome sequencing and annotation.</title>
        <authorList>
            <consortium name="The Broad Institute Genomics Platform"/>
            <consortium name="The Broad Institute Genome Sequencing Center for Infectious Disease"/>
            <person name="Wu L."/>
            <person name="Ma J."/>
        </authorList>
    </citation>
    <scope>NUCLEOTIDE SEQUENCE [LARGE SCALE GENOMIC DNA]</scope>
    <source>
        <strain evidence="1 2">JCM 13518</strain>
    </source>
</reference>
<keyword evidence="2" id="KW-1185">Reference proteome</keyword>
<dbReference type="RefSeq" id="WP_344200986.1">
    <property type="nucleotide sequence ID" value="NZ_BAAAME010000004.1"/>
</dbReference>